<feature type="compositionally biased region" description="Low complexity" evidence="1">
    <location>
        <begin position="1453"/>
        <end position="1464"/>
    </location>
</feature>
<feature type="compositionally biased region" description="Low complexity" evidence="1">
    <location>
        <begin position="1556"/>
        <end position="1570"/>
    </location>
</feature>
<feature type="compositionally biased region" description="Pro residues" evidence="1">
    <location>
        <begin position="1105"/>
        <end position="1118"/>
    </location>
</feature>
<proteinExistence type="predicted"/>
<feature type="compositionally biased region" description="Polar residues" evidence="1">
    <location>
        <begin position="1"/>
        <end position="15"/>
    </location>
</feature>
<feature type="compositionally biased region" description="Low complexity" evidence="1">
    <location>
        <begin position="826"/>
        <end position="837"/>
    </location>
</feature>
<feature type="compositionally biased region" description="Polar residues" evidence="1">
    <location>
        <begin position="1172"/>
        <end position="1186"/>
    </location>
</feature>
<feature type="compositionally biased region" description="Polar residues" evidence="1">
    <location>
        <begin position="1652"/>
        <end position="1667"/>
    </location>
</feature>
<gene>
    <name evidence="2" type="ORF">MKZ38_003501</name>
</gene>
<feature type="compositionally biased region" description="Polar residues" evidence="1">
    <location>
        <begin position="1907"/>
        <end position="1917"/>
    </location>
</feature>
<feature type="compositionally biased region" description="Low complexity" evidence="1">
    <location>
        <begin position="1919"/>
        <end position="1928"/>
    </location>
</feature>
<feature type="compositionally biased region" description="Polar residues" evidence="1">
    <location>
        <begin position="2213"/>
        <end position="2227"/>
    </location>
</feature>
<feature type="compositionally biased region" description="Polar residues" evidence="1">
    <location>
        <begin position="1981"/>
        <end position="1996"/>
    </location>
</feature>
<feature type="compositionally biased region" description="Low complexity" evidence="1">
    <location>
        <begin position="1361"/>
        <end position="1381"/>
    </location>
</feature>
<feature type="compositionally biased region" description="Low complexity" evidence="1">
    <location>
        <begin position="981"/>
        <end position="997"/>
    </location>
</feature>
<keyword evidence="3" id="KW-1185">Reference proteome</keyword>
<feature type="compositionally biased region" description="Polar residues" evidence="1">
    <location>
        <begin position="1221"/>
        <end position="1237"/>
    </location>
</feature>
<feature type="compositionally biased region" description="Low complexity" evidence="1">
    <location>
        <begin position="2683"/>
        <end position="2707"/>
    </location>
</feature>
<feature type="compositionally biased region" description="Polar residues" evidence="1">
    <location>
        <begin position="1285"/>
        <end position="1298"/>
    </location>
</feature>
<feature type="compositionally biased region" description="Low complexity" evidence="1">
    <location>
        <begin position="2659"/>
        <end position="2670"/>
    </location>
</feature>
<feature type="compositionally biased region" description="Pro residues" evidence="1">
    <location>
        <begin position="1929"/>
        <end position="1940"/>
    </location>
</feature>
<feature type="compositionally biased region" description="Basic and acidic residues" evidence="1">
    <location>
        <begin position="230"/>
        <end position="252"/>
    </location>
</feature>
<feature type="compositionally biased region" description="Polar residues" evidence="1">
    <location>
        <begin position="2468"/>
        <end position="2477"/>
    </location>
</feature>
<feature type="compositionally biased region" description="Low complexity" evidence="1">
    <location>
        <begin position="1093"/>
        <end position="1104"/>
    </location>
</feature>
<feature type="compositionally biased region" description="Polar residues" evidence="1">
    <location>
        <begin position="175"/>
        <end position="193"/>
    </location>
</feature>
<feature type="region of interest" description="Disordered" evidence="1">
    <location>
        <begin position="981"/>
        <end position="2418"/>
    </location>
</feature>
<feature type="compositionally biased region" description="Polar residues" evidence="1">
    <location>
        <begin position="2082"/>
        <end position="2126"/>
    </location>
</feature>
<feature type="region of interest" description="Disordered" evidence="1">
    <location>
        <begin position="2430"/>
        <end position="2774"/>
    </location>
</feature>
<feature type="compositionally biased region" description="Polar residues" evidence="1">
    <location>
        <begin position="2486"/>
        <end position="2504"/>
    </location>
</feature>
<feature type="compositionally biased region" description="Polar residues" evidence="1">
    <location>
        <begin position="1749"/>
        <end position="1759"/>
    </location>
</feature>
<feature type="region of interest" description="Disordered" evidence="1">
    <location>
        <begin position="501"/>
        <end position="863"/>
    </location>
</feature>
<feature type="compositionally biased region" description="Polar residues" evidence="1">
    <location>
        <begin position="2560"/>
        <end position="2574"/>
    </location>
</feature>
<feature type="compositionally biased region" description="Low complexity" evidence="1">
    <location>
        <begin position="1700"/>
        <end position="1709"/>
    </location>
</feature>
<feature type="region of interest" description="Disordered" evidence="1">
    <location>
        <begin position="362"/>
        <end position="471"/>
    </location>
</feature>
<feature type="compositionally biased region" description="Basic and acidic residues" evidence="1">
    <location>
        <begin position="2671"/>
        <end position="2682"/>
    </location>
</feature>
<feature type="compositionally biased region" description="Low complexity" evidence="1">
    <location>
        <begin position="1889"/>
        <end position="1898"/>
    </location>
</feature>
<evidence type="ECO:0000313" key="2">
    <source>
        <dbReference type="EMBL" id="KAJ2906018.1"/>
    </source>
</evidence>
<feature type="compositionally biased region" description="Polar residues" evidence="1">
    <location>
        <begin position="2003"/>
        <end position="2013"/>
    </location>
</feature>
<feature type="compositionally biased region" description="Low complexity" evidence="1">
    <location>
        <begin position="16"/>
        <end position="32"/>
    </location>
</feature>
<dbReference type="Proteomes" id="UP001201980">
    <property type="component" value="Unassembled WGS sequence"/>
</dbReference>
<feature type="compositionally biased region" description="Polar residues" evidence="1">
    <location>
        <begin position="2180"/>
        <end position="2198"/>
    </location>
</feature>
<feature type="compositionally biased region" description="Acidic residues" evidence="1">
    <location>
        <begin position="54"/>
        <end position="66"/>
    </location>
</feature>
<feature type="compositionally biased region" description="Polar residues" evidence="1">
    <location>
        <begin position="1193"/>
        <end position="1210"/>
    </location>
</feature>
<feature type="compositionally biased region" description="Polar residues" evidence="1">
    <location>
        <begin position="663"/>
        <end position="672"/>
    </location>
</feature>
<feature type="compositionally biased region" description="Low complexity" evidence="1">
    <location>
        <begin position="1515"/>
        <end position="1527"/>
    </location>
</feature>
<feature type="compositionally biased region" description="Polar residues" evidence="1">
    <location>
        <begin position="559"/>
        <end position="580"/>
    </location>
</feature>
<feature type="compositionally biased region" description="Basic and acidic residues" evidence="1">
    <location>
        <begin position="2717"/>
        <end position="2749"/>
    </location>
</feature>
<feature type="compositionally biased region" description="Basic and acidic residues" evidence="1">
    <location>
        <begin position="424"/>
        <end position="435"/>
    </location>
</feature>
<accession>A0AAD5WUL8</accession>
<feature type="compositionally biased region" description="Polar residues" evidence="1">
    <location>
        <begin position="1721"/>
        <end position="1732"/>
    </location>
</feature>
<feature type="compositionally biased region" description="Polar residues" evidence="1">
    <location>
        <begin position="1124"/>
        <end position="1142"/>
    </location>
</feature>
<evidence type="ECO:0000313" key="3">
    <source>
        <dbReference type="Proteomes" id="UP001201980"/>
    </source>
</evidence>
<feature type="compositionally biased region" description="Polar residues" evidence="1">
    <location>
        <begin position="1417"/>
        <end position="1427"/>
    </location>
</feature>
<feature type="compositionally biased region" description="Polar residues" evidence="1">
    <location>
        <begin position="785"/>
        <end position="798"/>
    </location>
</feature>
<evidence type="ECO:0000256" key="1">
    <source>
        <dbReference type="SAM" id="MobiDB-lite"/>
    </source>
</evidence>
<feature type="compositionally biased region" description="Polar residues" evidence="1">
    <location>
        <begin position="122"/>
        <end position="131"/>
    </location>
</feature>
<feature type="compositionally biased region" description="Gly residues" evidence="1">
    <location>
        <begin position="1143"/>
        <end position="1159"/>
    </location>
</feature>
<name>A0AAD5WUL8_9PEZI</name>
<feature type="compositionally biased region" description="Low complexity" evidence="1">
    <location>
        <begin position="2234"/>
        <end position="2248"/>
    </location>
</feature>
<dbReference type="EMBL" id="JAKWBI020000020">
    <property type="protein sequence ID" value="KAJ2906018.1"/>
    <property type="molecule type" value="Genomic_DNA"/>
</dbReference>
<feature type="compositionally biased region" description="Polar residues" evidence="1">
    <location>
        <begin position="280"/>
        <end position="293"/>
    </location>
</feature>
<organism evidence="2 3">
    <name type="scientific">Zalerion maritima</name>
    <dbReference type="NCBI Taxonomy" id="339359"/>
    <lineage>
        <taxon>Eukaryota</taxon>
        <taxon>Fungi</taxon>
        <taxon>Dikarya</taxon>
        <taxon>Ascomycota</taxon>
        <taxon>Pezizomycotina</taxon>
        <taxon>Sordariomycetes</taxon>
        <taxon>Lulworthiomycetidae</taxon>
        <taxon>Lulworthiales</taxon>
        <taxon>Lulworthiaceae</taxon>
        <taxon>Zalerion</taxon>
    </lineage>
</organism>
<sequence>MDGSSYTNHSVWNQNSARSPMTPSTPSSSATAYRTNINRQKTKKWVEAKSQNYDGDDWGDDYDQPDEPLPPPPKPTGSRQPGQGTQPPVPPLPSGPAAAASKSIVDVNPSENSEADPISAVPPNSSMSATTKPPGGPPALHIHTQQPFGAVSPSEPAHCPVPQSQPPLGRGDQPMSPQSPGTVAPSGPSSVYSHSEAGYTPASLTHPSPVIAQLGPVPNRYPPHQASTGRVDKPADVYRRIGEEFERERLAESPKPTNDIPATSSGQAGRATHLKAHGPPQSSAVKPQVTEATSPIAVSRDRALESNISPGAQTPPAPAPAPQSVHQGQEQGDEARRYSTSPQLPNLGRMSVFAVDDIFSGYNQTPAKAPEVPPIPENIVFPISPHNSEKLGASPHESGPVPSQSPAPAQLGSGESGMPVDSKMPMEKAMSEHLGSRATTPANNSSHSTGTSGGEHENSNSDTDAPLNSRLTIVEAPRDASPEIPKSPQALELLAIRTLPATGSSAASSKKLLDIDPGEVSPVSDTESENEYDVLSGGGAPTVPPGEHATPHALPPLHTASSSAPLQGENPSNMVTSPQASAGVADMTPIAPLNPHRSDNSPDEFVPPAITRDGGTMSTIASPSPVKESDRLREEIINSLSPVGPGPDSFKIPEQPTEHRQSGFDTAQQSDGSGRVSPQKLSAPETLKASKIERAQSSSPIPQAIPREPRPGTADSPHRRFSWEDGPEQVTISHEEEVSDEESVAAPPPKQKSAVQPMPVIEEPAVSSPAQPEVIQMTIPPPNAGTMSHQVSQVSNVPRQGLGALPLDPPSPISVVTEKGGEEPSHLSLSSGESASATPPPQQAKALAADNAEPSQTAPEEEMVLPPQSTVKLMTFREILSIPSPEERTKKYDETRAQFMAMETGLSHFLSAFKASNSELVNTTSIFPTPQPKVVPGGVQQMALGHADGAHGHSHLHSQPSAQQPYYQQYLQASSPTVQAAGAAGQAAPGQGGTQPQMMHAYSDFKHPGNQIGHKGKEFLSTAGKVGKGLLHKGRNKLRGTGDKAEEQSTSSYGPPPPSHLNKKTDRRTSWGLSLGGRVPRGDGPTPHNMNGPPHSFQQQQQPAPSVPSAPSPAPQLPEPSRISPFSSISQGGHSPGSQAPSGGTGGAPIGVVGQGQGQGPNAPPGQRKQFPPTQSGAIQPNSVQQRFAGPASATSQTDLVSPVSDTHSTPRPGDVAHVPPQTSQTNRQQATWNSPQGHPGTAGASGANPRSAPHSRGPSAGNVIADDKSDDWVVVSAEPDSGRSHTAPQDPTPTDLSSEPADGLQQDSQLPARHSSFVGLPPIRRSSTFGLSIGKKGRGTEESTSPTIPEVPPLPLQSGEEPAPQATAAQPEQPQDPTQANTNRLEFFPSTVPKHGSMDPNTLPHPSESTMPPLPTITQQGPSVITPQLGPAQDGIPRGGAPSIPNQPGSMQGQQQHPLPQGQFIPPVARLQPGMVAPQVENNPKQQIPRPPPGWRVEESHLSEPLLPTSRQRAASNAASVAPSNATDRDEPEDYSFDKETEAGLSQPRPRESKPSPGQQQRQGSSSQAPPSPRPQASNSPTIRHHQRGASISGEPSVHPHWHQTDDSSNPASKEGPQRRHSGFPSFGRGGLSNLAASSSDGMAQGREGTIATSLNQVDQRTQDIPSPQFPPLEKKRTFFGKNAFAPGMQQKSPKPGISRSSTSNSMSMEGPGPKKRFSGLTTMFQKTGGNQEHHTQKPPGIAHAGPTSLQNQASPYVSPQPNPVPNGQFGRDWSNTTGSGPSMAIEGSRPQSHDLRHASPAEDGRGRRAISSGGGFLSGLFGRPPSRPREPKSQHGHPPGQVYAPSGPPGSHPQGPRIMLPPVQGGQGPAVLPQSVGSMYPGPQGPQGPVGHTGQPVMGQGGPQTSGQMYMTGQYMQLLPGQRVPGQPGPLPLQPGPPGTMVQRPVLSPPPGANRSPPGQADPRFPQPVPAAETRPVPSATSPSPLSQRSQALTQPPPTEGLNTQRSSQHVPASVSVTTPSSPRPDDGIGALDGRTSSPASRRSVEPPVGRNAPVGSAHGRLSQQSSRGSPAAQVFRPVNHQSPQPKATTRFSDQTDAASHRPSIQTNDMRRASTPSLAQSSPMMSEHAQPAPGVQQQRLPGQGNAAFMNPSAPGVGERRMSDAITPVQQGMMPPPTRSQTPIGPSRANTQTTQMPGSPALAGMPRPAFLPQQQSFASGQSTTSSHESHGIPKLLGLKSKLPGGSSNSVEKHEKKASFLSAFKKSYRQAETGPQQPVAINQHPQPQHPQPPQGQPLPARPMPGPHQQYQDQRPNAMPPAPAQINVPPGPTGSAQPPMGNLPSGRNSLQHMPPAQAGQHGQQPLIHPSQQPTPAMAQDLQRRPSAQQQAQEPQYESVPIPQAYRPVHGDGTPVASPYAMMPSYFIQPQGWAPRMAPSQGQRNGAVGSEQMIPPHIMQGRAPIPPPSVAQSEASPSQEHPPPSGLSHETAQNHASNGSHPSTNLLHAGPNAPGQRHLSDVGQLSSVAPLPGHQASRRQPSDVSQMSLPVAQDKGGAPIQHSHNLSATSASSQPHGFTPVQDQPRDNNCTVDAGAANASSRDDAEEPTPKPSDPKSPTTASSVGNNPVAPSPDQPSSQPAEVVIVSDPVAQKPHDPKPEPNNTPEPEQQQPRAKDPPKQEDSGAKTASKPTSTTPTAGPSNSASTTPPSEVPRVHAPFSEEKQVTVNLKDQEEKILVETDQNDRPRHGDEEMPMMSATSYPGQEWNPYGGFEDWD</sequence>
<feature type="compositionally biased region" description="Polar residues" evidence="1">
    <location>
        <begin position="2384"/>
        <end position="2394"/>
    </location>
</feature>
<feature type="compositionally biased region" description="Pro residues" evidence="1">
    <location>
        <begin position="2287"/>
        <end position="2305"/>
    </location>
</feature>
<feature type="compositionally biased region" description="Basic and acidic residues" evidence="1">
    <location>
        <begin position="627"/>
        <end position="636"/>
    </location>
</feature>
<reference evidence="2" key="1">
    <citation type="submission" date="2022-07" db="EMBL/GenBank/DDBJ databases">
        <title>Draft genome sequence of Zalerion maritima ATCC 34329, a (micro)plastics degrading marine fungus.</title>
        <authorList>
            <person name="Paco A."/>
            <person name="Goncalves M.F.M."/>
            <person name="Rocha-Santos T.A.P."/>
            <person name="Alves A."/>
        </authorList>
    </citation>
    <scope>NUCLEOTIDE SEQUENCE</scope>
    <source>
        <strain evidence="2">ATCC 34329</strain>
    </source>
</reference>
<feature type="compositionally biased region" description="Low complexity" evidence="1">
    <location>
        <begin position="2353"/>
        <end position="2364"/>
    </location>
</feature>
<feature type="compositionally biased region" description="Basic and acidic residues" evidence="1">
    <location>
        <begin position="1793"/>
        <end position="1808"/>
    </location>
</feature>
<protein>
    <submittedName>
        <fullName evidence="2">Uncharacterized protein</fullName>
    </submittedName>
</protein>
<comment type="caution">
    <text evidence="2">The sequence shown here is derived from an EMBL/GenBank/DDBJ whole genome shotgun (WGS) entry which is preliminary data.</text>
</comment>
<feature type="region of interest" description="Disordered" evidence="1">
    <location>
        <begin position="1"/>
        <end position="348"/>
    </location>
</feature>
<feature type="compositionally biased region" description="Polar residues" evidence="1">
    <location>
        <begin position="2536"/>
        <end position="2546"/>
    </location>
</feature>